<accession>A0A645G2K1</accession>
<dbReference type="EMBL" id="VSSQ01067861">
    <property type="protein sequence ID" value="MPN20172.1"/>
    <property type="molecule type" value="Genomic_DNA"/>
</dbReference>
<protein>
    <submittedName>
        <fullName evidence="1">Uncharacterized protein</fullName>
    </submittedName>
</protein>
<organism evidence="1">
    <name type="scientific">bioreactor metagenome</name>
    <dbReference type="NCBI Taxonomy" id="1076179"/>
    <lineage>
        <taxon>unclassified sequences</taxon>
        <taxon>metagenomes</taxon>
        <taxon>ecological metagenomes</taxon>
    </lineage>
</organism>
<gene>
    <name evidence="1" type="ORF">SDC9_167549</name>
</gene>
<comment type="caution">
    <text evidence="1">The sequence shown here is derived from an EMBL/GenBank/DDBJ whole genome shotgun (WGS) entry which is preliminary data.</text>
</comment>
<dbReference type="AlphaFoldDB" id="A0A645G2K1"/>
<sequence length="62" mass="6706">MTGELCYDRGLAQTLCIGDDYLALLQGKVVEQPLSQFLSLPSLNGNTTNSFAGETAYLVVHQ</sequence>
<reference evidence="1" key="1">
    <citation type="submission" date="2019-08" db="EMBL/GenBank/DDBJ databases">
        <authorList>
            <person name="Kucharzyk K."/>
            <person name="Murdoch R.W."/>
            <person name="Higgins S."/>
            <person name="Loffler F."/>
        </authorList>
    </citation>
    <scope>NUCLEOTIDE SEQUENCE</scope>
</reference>
<proteinExistence type="predicted"/>
<name>A0A645G2K1_9ZZZZ</name>
<evidence type="ECO:0000313" key="1">
    <source>
        <dbReference type="EMBL" id="MPN20172.1"/>
    </source>
</evidence>